<name>A0ABS6K4P8_9FIRM</name>
<organism evidence="1 2">
    <name type="scientific">Diplocloster modestus</name>
    <dbReference type="NCBI Taxonomy" id="2850322"/>
    <lineage>
        <taxon>Bacteria</taxon>
        <taxon>Bacillati</taxon>
        <taxon>Bacillota</taxon>
        <taxon>Clostridia</taxon>
        <taxon>Lachnospirales</taxon>
        <taxon>Lachnospiraceae</taxon>
        <taxon>Diplocloster</taxon>
    </lineage>
</organism>
<dbReference type="RefSeq" id="WP_158350749.1">
    <property type="nucleotide sequence ID" value="NZ_JAHQCX010000003.1"/>
</dbReference>
<evidence type="ECO:0000313" key="2">
    <source>
        <dbReference type="Proteomes" id="UP001314681"/>
    </source>
</evidence>
<sequence>MYESREYPNRIGLLLELEGYENGGISVWLDGTVSSPCEIAKACTVEEDCNSYMRDYVTDEKGELKEIRFDRIRNGNLD</sequence>
<gene>
    <name evidence="1" type="ORF">KTH90_05500</name>
</gene>
<dbReference type="EMBL" id="JAHQCX010000003">
    <property type="protein sequence ID" value="MBU9725468.1"/>
    <property type="molecule type" value="Genomic_DNA"/>
</dbReference>
<protein>
    <submittedName>
        <fullName evidence="1">Uncharacterized protein</fullName>
    </submittedName>
</protein>
<evidence type="ECO:0000313" key="1">
    <source>
        <dbReference type="EMBL" id="MBU9725468.1"/>
    </source>
</evidence>
<keyword evidence="2" id="KW-1185">Reference proteome</keyword>
<proteinExistence type="predicted"/>
<reference evidence="1 2" key="1">
    <citation type="submission" date="2021-06" db="EMBL/GenBank/DDBJ databases">
        <title>Description of novel taxa of the family Lachnospiraceae.</title>
        <authorList>
            <person name="Chaplin A.V."/>
            <person name="Sokolova S.R."/>
            <person name="Pikina A.P."/>
            <person name="Korzhanova M."/>
            <person name="Belova V."/>
            <person name="Korostin D."/>
            <person name="Efimov B.A."/>
        </authorList>
    </citation>
    <scope>NUCLEOTIDE SEQUENCE [LARGE SCALE GENOMIC DNA]</scope>
    <source>
        <strain evidence="1 2">ASD4241</strain>
    </source>
</reference>
<comment type="caution">
    <text evidence="1">The sequence shown here is derived from an EMBL/GenBank/DDBJ whole genome shotgun (WGS) entry which is preliminary data.</text>
</comment>
<dbReference type="Proteomes" id="UP001314681">
    <property type="component" value="Unassembled WGS sequence"/>
</dbReference>
<accession>A0ABS6K4P8</accession>